<dbReference type="Proteomes" id="UP000799770">
    <property type="component" value="Unassembled WGS sequence"/>
</dbReference>
<evidence type="ECO:0000313" key="2">
    <source>
        <dbReference type="Proteomes" id="UP000799770"/>
    </source>
</evidence>
<dbReference type="EMBL" id="ML977337">
    <property type="protein sequence ID" value="KAF2110612.1"/>
    <property type="molecule type" value="Genomic_DNA"/>
</dbReference>
<dbReference type="OrthoDB" id="3780599at2759"/>
<keyword evidence="2" id="KW-1185">Reference proteome</keyword>
<sequence length="170" mass="19988">MVRVMLPNAIIRNRRAMLHLFLARPDLPQTIKLRFDAWDFSPLGRTPIGEINPEQTSGFPLIKRTRPIFTSRLTPNGDLFAQWLNTNLAIPPGQQYPWQMPTRQGSELWSYIADDEGTMRGLSDDRLMRRLTRVMRMFWWISWNNAQLVRYYDHNWAGIDAEVFKLGDPQ</sequence>
<dbReference type="AlphaFoldDB" id="A0A6A5YU03"/>
<evidence type="ECO:0000313" key="1">
    <source>
        <dbReference type="EMBL" id="KAF2110612.1"/>
    </source>
</evidence>
<proteinExistence type="predicted"/>
<accession>A0A6A5YU03</accession>
<gene>
    <name evidence="1" type="ORF">BDV96DRAFT_583438</name>
</gene>
<organism evidence="1 2">
    <name type="scientific">Lophiotrema nucula</name>
    <dbReference type="NCBI Taxonomy" id="690887"/>
    <lineage>
        <taxon>Eukaryota</taxon>
        <taxon>Fungi</taxon>
        <taxon>Dikarya</taxon>
        <taxon>Ascomycota</taxon>
        <taxon>Pezizomycotina</taxon>
        <taxon>Dothideomycetes</taxon>
        <taxon>Pleosporomycetidae</taxon>
        <taxon>Pleosporales</taxon>
        <taxon>Lophiotremataceae</taxon>
        <taxon>Lophiotrema</taxon>
    </lineage>
</organism>
<protein>
    <submittedName>
        <fullName evidence="1">Uncharacterized protein</fullName>
    </submittedName>
</protein>
<name>A0A6A5YU03_9PLEO</name>
<reference evidence="1" key="1">
    <citation type="journal article" date="2020" name="Stud. Mycol.">
        <title>101 Dothideomycetes genomes: a test case for predicting lifestyles and emergence of pathogens.</title>
        <authorList>
            <person name="Haridas S."/>
            <person name="Albert R."/>
            <person name="Binder M."/>
            <person name="Bloem J."/>
            <person name="Labutti K."/>
            <person name="Salamov A."/>
            <person name="Andreopoulos B."/>
            <person name="Baker S."/>
            <person name="Barry K."/>
            <person name="Bills G."/>
            <person name="Bluhm B."/>
            <person name="Cannon C."/>
            <person name="Castanera R."/>
            <person name="Culley D."/>
            <person name="Daum C."/>
            <person name="Ezra D."/>
            <person name="Gonzalez J."/>
            <person name="Henrissat B."/>
            <person name="Kuo A."/>
            <person name="Liang C."/>
            <person name="Lipzen A."/>
            <person name="Lutzoni F."/>
            <person name="Magnuson J."/>
            <person name="Mondo S."/>
            <person name="Nolan M."/>
            <person name="Ohm R."/>
            <person name="Pangilinan J."/>
            <person name="Park H.-J."/>
            <person name="Ramirez L."/>
            <person name="Alfaro M."/>
            <person name="Sun H."/>
            <person name="Tritt A."/>
            <person name="Yoshinaga Y."/>
            <person name="Zwiers L.-H."/>
            <person name="Turgeon B."/>
            <person name="Goodwin S."/>
            <person name="Spatafora J."/>
            <person name="Crous P."/>
            <person name="Grigoriev I."/>
        </authorList>
    </citation>
    <scope>NUCLEOTIDE SEQUENCE</scope>
    <source>
        <strain evidence="1">CBS 627.86</strain>
    </source>
</reference>